<evidence type="ECO:0000313" key="1">
    <source>
        <dbReference type="EMBL" id="CCH45761.1"/>
    </source>
</evidence>
<proteinExistence type="predicted"/>
<dbReference type="Proteomes" id="UP000009328">
    <property type="component" value="Unassembled WGS sequence"/>
</dbReference>
<name>K0KRP5_WICCF</name>
<dbReference type="HOGENOM" id="CLU_1225605_0_0_1"/>
<dbReference type="EMBL" id="CAIF01000208">
    <property type="protein sequence ID" value="CCH45761.1"/>
    <property type="molecule type" value="Genomic_DNA"/>
</dbReference>
<evidence type="ECO:0000313" key="2">
    <source>
        <dbReference type="Proteomes" id="UP000009328"/>
    </source>
</evidence>
<keyword evidence="2" id="KW-1185">Reference proteome</keyword>
<dbReference type="AlphaFoldDB" id="K0KRP5"/>
<dbReference type="InParanoid" id="K0KRP5"/>
<gene>
    <name evidence="1" type="ORF">BN7_5347</name>
</gene>
<protein>
    <submittedName>
        <fullName evidence="1">Uncharacterized protein</fullName>
    </submittedName>
</protein>
<sequence>MFSNKVDPKGWNFWTRTIPTLWQISPMIKNGIYSTSYTKLLQLKTNYDHNEKLKLIKSGEYHQSITLNDFSKFIDELEMNKISIDQIGIIISITVILNCSMMVFPNEPRKTLMESGVWKVLNFNYKLMNITERCKVLISGTKFEGLLGVDEIKLTSDSPPNVLFINYLRDYINQNTNGDNEYLQFVYEDALFLLENLIDSAFYMGYEMPFYKFLFKLMAHEGFMKL</sequence>
<accession>K0KRP5</accession>
<reference evidence="1 2" key="1">
    <citation type="journal article" date="2012" name="Eukaryot. Cell">
        <title>Draft genome sequence of Wickerhamomyces ciferrii NRRL Y-1031 F-60-10.</title>
        <authorList>
            <person name="Schneider J."/>
            <person name="Andrea H."/>
            <person name="Blom J."/>
            <person name="Jaenicke S."/>
            <person name="Ruckert C."/>
            <person name="Schorsch C."/>
            <person name="Szczepanowski R."/>
            <person name="Farwick M."/>
            <person name="Goesmann A."/>
            <person name="Puhler A."/>
            <person name="Schaffer S."/>
            <person name="Tauch A."/>
            <person name="Kohler T."/>
            <person name="Brinkrolf K."/>
        </authorList>
    </citation>
    <scope>NUCLEOTIDE SEQUENCE [LARGE SCALE GENOMIC DNA]</scope>
    <source>
        <strain evidence="2">ATCC 14091 / BCRC 22168 / CBS 111 / JCM 3599 / NBRC 0793 / NRRL Y-1031 F-60-10</strain>
    </source>
</reference>
<comment type="caution">
    <text evidence="1">The sequence shown here is derived from an EMBL/GenBank/DDBJ whole genome shotgun (WGS) entry which is preliminary data.</text>
</comment>
<organism evidence="1 2">
    <name type="scientific">Wickerhamomyces ciferrii (strain ATCC 14091 / BCRC 22168 / CBS 111 / JCM 3599 / NBRC 0793 / NRRL Y-1031 F-60-10)</name>
    <name type="common">Yeast</name>
    <name type="synonym">Pichia ciferrii</name>
    <dbReference type="NCBI Taxonomy" id="1206466"/>
    <lineage>
        <taxon>Eukaryota</taxon>
        <taxon>Fungi</taxon>
        <taxon>Dikarya</taxon>
        <taxon>Ascomycota</taxon>
        <taxon>Saccharomycotina</taxon>
        <taxon>Saccharomycetes</taxon>
        <taxon>Phaffomycetales</taxon>
        <taxon>Wickerhamomycetaceae</taxon>
        <taxon>Wickerhamomyces</taxon>
    </lineage>
</organism>